<dbReference type="KEGG" id="vnx:VNE69_02152"/>
<dbReference type="RefSeq" id="XP_065328773.1">
    <property type="nucleotide sequence ID" value="XM_065472701.1"/>
</dbReference>
<gene>
    <name evidence="1" type="ORF">VNE69_02152</name>
</gene>
<proteinExistence type="predicted"/>
<evidence type="ECO:0000313" key="2">
    <source>
        <dbReference type="Proteomes" id="UP001334084"/>
    </source>
</evidence>
<organism evidence="1 2">
    <name type="scientific">Vairimorpha necatrix</name>
    <dbReference type="NCBI Taxonomy" id="6039"/>
    <lineage>
        <taxon>Eukaryota</taxon>
        <taxon>Fungi</taxon>
        <taxon>Fungi incertae sedis</taxon>
        <taxon>Microsporidia</taxon>
        <taxon>Nosematidae</taxon>
        <taxon>Vairimorpha</taxon>
    </lineage>
</organism>
<accession>A0AAX4J9J3</accession>
<protein>
    <submittedName>
        <fullName evidence="1">SP-containing protein</fullName>
    </submittedName>
</protein>
<name>A0AAX4J9J3_9MICR</name>
<reference evidence="1" key="1">
    <citation type="journal article" date="2024" name="BMC Genomics">
        <title>Functional annotation of a divergent genome using sequence and structure-based similarity.</title>
        <authorList>
            <person name="Svedberg D."/>
            <person name="Winiger R.R."/>
            <person name="Berg A."/>
            <person name="Sharma H."/>
            <person name="Tellgren-Roth C."/>
            <person name="Debrunner-Vossbrinck B.A."/>
            <person name="Vossbrinck C.R."/>
            <person name="Barandun J."/>
        </authorList>
    </citation>
    <scope>NUCLEOTIDE SEQUENCE</scope>
    <source>
        <strain evidence="1">Illinois isolate</strain>
    </source>
</reference>
<sequence>MYLFISLLNCFHCTAKTNETNLKSGQDHIENSNDNINIMKILSEGNNEIDLNENRDPSMEKLFEYLVNGGDYEQYKKSTCAIKHFFTPDVLFKSNKVDNHTTLEQQLYNMREKLDRITEECQLYFSKVPENKIKIIFNRQENKKISYYRHFISKFFLYFKRKISNHIANIADNIEKTKFSDCGNVMSVLHFVKAVFDFLKPKINSLRLNDDSLLLLYEFSLVNWKILMVMNIINVPDLILNTYNYCHNRMPNKTSNEACILDELVFLKNKLSYIYNQKDFLSSRLYKICQIIAESHNKRK</sequence>
<evidence type="ECO:0000313" key="1">
    <source>
        <dbReference type="EMBL" id="WUR02628.1"/>
    </source>
</evidence>
<dbReference type="GeneID" id="90540442"/>
<dbReference type="Proteomes" id="UP001334084">
    <property type="component" value="Chromosome 2"/>
</dbReference>
<dbReference type="EMBL" id="CP142727">
    <property type="protein sequence ID" value="WUR02628.1"/>
    <property type="molecule type" value="Genomic_DNA"/>
</dbReference>
<dbReference type="AlphaFoldDB" id="A0AAX4J9J3"/>
<keyword evidence="2" id="KW-1185">Reference proteome</keyword>